<proteinExistence type="predicted"/>
<keyword evidence="2" id="KW-1185">Reference proteome</keyword>
<evidence type="ECO:0000313" key="1">
    <source>
        <dbReference type="EMBL" id="CAG8563016.1"/>
    </source>
</evidence>
<feature type="non-terminal residue" evidence="1">
    <location>
        <position position="1"/>
    </location>
</feature>
<accession>A0ACA9M2C3</accession>
<organism evidence="1 2">
    <name type="scientific">Dentiscutata heterogama</name>
    <dbReference type="NCBI Taxonomy" id="1316150"/>
    <lineage>
        <taxon>Eukaryota</taxon>
        <taxon>Fungi</taxon>
        <taxon>Fungi incertae sedis</taxon>
        <taxon>Mucoromycota</taxon>
        <taxon>Glomeromycotina</taxon>
        <taxon>Glomeromycetes</taxon>
        <taxon>Diversisporales</taxon>
        <taxon>Gigasporaceae</taxon>
        <taxon>Dentiscutata</taxon>
    </lineage>
</organism>
<evidence type="ECO:0000313" key="2">
    <source>
        <dbReference type="Proteomes" id="UP000789702"/>
    </source>
</evidence>
<dbReference type="Proteomes" id="UP000789702">
    <property type="component" value="Unassembled WGS sequence"/>
</dbReference>
<sequence length="74" mass="7938">EALIIGNGEISKPFRVGRGVRQGDPLSPLLYILAFEPLLTQLEKNLGGIPLATQHFKFAAYADDLSIGIGSLTD</sequence>
<reference evidence="1" key="1">
    <citation type="submission" date="2021-06" db="EMBL/GenBank/DDBJ databases">
        <authorList>
            <person name="Kallberg Y."/>
            <person name="Tangrot J."/>
            <person name="Rosling A."/>
        </authorList>
    </citation>
    <scope>NUCLEOTIDE SEQUENCE</scope>
    <source>
        <strain evidence="1">IL203A</strain>
    </source>
</reference>
<dbReference type="EMBL" id="CAJVPU010006630">
    <property type="protein sequence ID" value="CAG8563016.1"/>
    <property type="molecule type" value="Genomic_DNA"/>
</dbReference>
<name>A0ACA9M2C3_9GLOM</name>
<comment type="caution">
    <text evidence="1">The sequence shown here is derived from an EMBL/GenBank/DDBJ whole genome shotgun (WGS) entry which is preliminary data.</text>
</comment>
<gene>
    <name evidence="1" type="ORF">DHETER_LOCUS5732</name>
</gene>
<protein>
    <submittedName>
        <fullName evidence="1">15558_t:CDS:1</fullName>
    </submittedName>
</protein>